<organism evidence="2 3">
    <name type="scientific">Rhizobium tumorigenes</name>
    <dbReference type="NCBI Taxonomy" id="2041385"/>
    <lineage>
        <taxon>Bacteria</taxon>
        <taxon>Pseudomonadati</taxon>
        <taxon>Pseudomonadota</taxon>
        <taxon>Alphaproteobacteria</taxon>
        <taxon>Hyphomicrobiales</taxon>
        <taxon>Rhizobiaceae</taxon>
        <taxon>Rhizobium/Agrobacterium group</taxon>
        <taxon>Rhizobium</taxon>
    </lineage>
</organism>
<dbReference type="InterPro" id="IPR000182">
    <property type="entry name" value="GNAT_dom"/>
</dbReference>
<accession>A0AAF1K6T5</accession>
<dbReference type="Proteomes" id="UP000249499">
    <property type="component" value="Chromosome"/>
</dbReference>
<dbReference type="RefSeq" id="WP_111223025.1">
    <property type="nucleotide sequence ID" value="NZ_CP117255.1"/>
</dbReference>
<evidence type="ECO:0000259" key="1">
    <source>
        <dbReference type="PROSITE" id="PS51186"/>
    </source>
</evidence>
<sequence length="189" mass="21838">MIILETDRLIIRNWREPDRDFFFEVNSDQKVMEFYPVRRDRANADAFFDHLHRLISETGLGFYALESKATGETVGFCGLARTDLEPFIPLGTVEIGWRMPVRFWGQGFISEAATALLRHGFETLHLDEIVSFAVHNNHRSTAVMRRIGMHRDMNGDFDHPRVPDSKPALKHHVLYRLTADQWRDAEGAA</sequence>
<keyword evidence="3" id="KW-1185">Reference proteome</keyword>
<reference evidence="3" key="2">
    <citation type="journal article" date="2023" name="MicrobiologyOpen">
        <title>Genomics of the tumorigenes clade of the family Rhizobiaceae and description of Rhizobium rhododendri sp. nov.</title>
        <authorList>
            <person name="Kuzmanovic N."/>
            <person name="diCenzo G.C."/>
            <person name="Bunk B."/>
            <person name="Sproeer C."/>
            <person name="Fruehling A."/>
            <person name="Neumann-Schaal M."/>
            <person name="Overmann J."/>
            <person name="Smalla K."/>
        </authorList>
    </citation>
    <scope>NUCLEOTIDE SEQUENCE [LARGE SCALE GENOMIC DNA]</scope>
    <source>
        <strain evidence="3">1078</strain>
    </source>
</reference>
<dbReference type="PANTHER" id="PTHR43792">
    <property type="entry name" value="GNAT FAMILY, PUTATIVE (AFU_ORTHOLOGUE AFUA_3G00765)-RELATED-RELATED"/>
    <property type="match status" value="1"/>
</dbReference>
<dbReference type="InterPro" id="IPR016181">
    <property type="entry name" value="Acyl_CoA_acyltransferase"/>
</dbReference>
<dbReference type="GO" id="GO:0016747">
    <property type="term" value="F:acyltransferase activity, transferring groups other than amino-acyl groups"/>
    <property type="evidence" value="ECO:0007669"/>
    <property type="project" value="InterPro"/>
</dbReference>
<dbReference type="EMBL" id="CP117255">
    <property type="protein sequence ID" value="WFR97207.1"/>
    <property type="molecule type" value="Genomic_DNA"/>
</dbReference>
<name>A0AAF1K6T5_9HYPH</name>
<dbReference type="Pfam" id="PF13302">
    <property type="entry name" value="Acetyltransf_3"/>
    <property type="match status" value="1"/>
</dbReference>
<dbReference type="AlphaFoldDB" id="A0AAF1K6T5"/>
<evidence type="ECO:0000313" key="3">
    <source>
        <dbReference type="Proteomes" id="UP000249499"/>
    </source>
</evidence>
<protein>
    <submittedName>
        <fullName evidence="2">GNAT family N-acetyltransferase</fullName>
    </submittedName>
</protein>
<dbReference type="PANTHER" id="PTHR43792:SF1">
    <property type="entry name" value="N-ACETYLTRANSFERASE DOMAIN-CONTAINING PROTEIN"/>
    <property type="match status" value="1"/>
</dbReference>
<dbReference type="InterPro" id="IPR051531">
    <property type="entry name" value="N-acetyltransferase"/>
</dbReference>
<gene>
    <name evidence="2" type="ORF">PR017_08950</name>
</gene>
<proteinExistence type="predicted"/>
<dbReference type="Gene3D" id="3.40.630.30">
    <property type="match status" value="1"/>
</dbReference>
<dbReference type="KEGG" id="rtu:PR017_08950"/>
<reference evidence="2 3" key="1">
    <citation type="journal article" date="2018" name="Sci. Rep.">
        <title>Rhizobium tumorigenes sp. nov., a novel plant tumorigenic bacterium isolated from cane gall tumors on thornless blackberry.</title>
        <authorList>
            <person name="Kuzmanovi N."/>
            <person name="Smalla K."/>
            <person name="Gronow S."/>
            <person name="PuBawska J."/>
        </authorList>
    </citation>
    <scope>NUCLEOTIDE SEQUENCE [LARGE SCALE GENOMIC DNA]</scope>
    <source>
        <strain evidence="2 3">1078</strain>
    </source>
</reference>
<dbReference type="PROSITE" id="PS51186">
    <property type="entry name" value="GNAT"/>
    <property type="match status" value="1"/>
</dbReference>
<dbReference type="SUPFAM" id="SSF55729">
    <property type="entry name" value="Acyl-CoA N-acyltransferases (Nat)"/>
    <property type="match status" value="1"/>
</dbReference>
<evidence type="ECO:0000313" key="2">
    <source>
        <dbReference type="EMBL" id="WFR97207.1"/>
    </source>
</evidence>
<feature type="domain" description="N-acetyltransferase" evidence="1">
    <location>
        <begin position="9"/>
        <end position="180"/>
    </location>
</feature>